<evidence type="ECO:0000256" key="7">
    <source>
        <dbReference type="SAM" id="Phobius"/>
    </source>
</evidence>
<keyword evidence="3" id="KW-1003">Cell membrane</keyword>
<keyword evidence="6 7" id="KW-0472">Membrane</keyword>
<dbReference type="InterPro" id="IPR020846">
    <property type="entry name" value="MFS_dom"/>
</dbReference>
<evidence type="ECO:0000256" key="3">
    <source>
        <dbReference type="ARBA" id="ARBA00022475"/>
    </source>
</evidence>
<keyword evidence="4 7" id="KW-0812">Transmembrane</keyword>
<dbReference type="Gene3D" id="1.20.1250.20">
    <property type="entry name" value="MFS general substrate transporter like domains"/>
    <property type="match status" value="1"/>
</dbReference>
<dbReference type="EMBL" id="JAXAFJ010000007">
    <property type="protein sequence ID" value="MDX6806860.1"/>
    <property type="molecule type" value="Genomic_DNA"/>
</dbReference>
<evidence type="ECO:0000313" key="10">
    <source>
        <dbReference type="Proteomes" id="UP001274321"/>
    </source>
</evidence>
<dbReference type="PROSITE" id="PS50850">
    <property type="entry name" value="MFS"/>
    <property type="match status" value="1"/>
</dbReference>
<dbReference type="InterPro" id="IPR050171">
    <property type="entry name" value="MFS_Transporters"/>
</dbReference>
<feature type="transmembrane region" description="Helical" evidence="7">
    <location>
        <begin position="302"/>
        <end position="325"/>
    </location>
</feature>
<dbReference type="Pfam" id="PF07690">
    <property type="entry name" value="MFS_1"/>
    <property type="match status" value="1"/>
</dbReference>
<evidence type="ECO:0000256" key="4">
    <source>
        <dbReference type="ARBA" id="ARBA00022692"/>
    </source>
</evidence>
<dbReference type="InterPro" id="IPR011701">
    <property type="entry name" value="MFS"/>
</dbReference>
<feature type="transmembrane region" description="Helical" evidence="7">
    <location>
        <begin position="247"/>
        <end position="268"/>
    </location>
</feature>
<evidence type="ECO:0000256" key="6">
    <source>
        <dbReference type="ARBA" id="ARBA00023136"/>
    </source>
</evidence>
<feature type="transmembrane region" description="Helical" evidence="7">
    <location>
        <begin position="337"/>
        <end position="359"/>
    </location>
</feature>
<feature type="transmembrane region" description="Helical" evidence="7">
    <location>
        <begin position="208"/>
        <end position="235"/>
    </location>
</feature>
<evidence type="ECO:0000313" key="9">
    <source>
        <dbReference type="EMBL" id="MDX6806860.1"/>
    </source>
</evidence>
<feature type="transmembrane region" description="Helical" evidence="7">
    <location>
        <begin position="45"/>
        <end position="65"/>
    </location>
</feature>
<feature type="transmembrane region" description="Helical" evidence="7">
    <location>
        <begin position="167"/>
        <end position="187"/>
    </location>
</feature>
<keyword evidence="10" id="KW-1185">Reference proteome</keyword>
<dbReference type="PANTHER" id="PTHR23517">
    <property type="entry name" value="RESISTANCE PROTEIN MDTM, PUTATIVE-RELATED-RELATED"/>
    <property type="match status" value="1"/>
</dbReference>
<gene>
    <name evidence="9" type="ORF">SCD90_12370</name>
</gene>
<evidence type="ECO:0000256" key="5">
    <source>
        <dbReference type="ARBA" id="ARBA00022989"/>
    </source>
</evidence>
<evidence type="ECO:0000256" key="1">
    <source>
        <dbReference type="ARBA" id="ARBA00004651"/>
    </source>
</evidence>
<evidence type="ECO:0000259" key="8">
    <source>
        <dbReference type="PROSITE" id="PS50850"/>
    </source>
</evidence>
<name>A0ABU4RT50_9HYPH</name>
<feature type="domain" description="Major facilitator superfamily (MFS) profile" evidence="8">
    <location>
        <begin position="10"/>
        <end position="399"/>
    </location>
</feature>
<feature type="transmembrane region" description="Helical" evidence="7">
    <location>
        <begin position="77"/>
        <end position="96"/>
    </location>
</feature>
<accession>A0ABU4RT50</accession>
<comment type="caution">
    <text evidence="9">The sequence shown here is derived from an EMBL/GenBank/DDBJ whole genome shotgun (WGS) entry which is preliminary data.</text>
</comment>
<reference evidence="9 10" key="1">
    <citation type="submission" date="2023-11" db="EMBL/GenBank/DDBJ databases">
        <authorList>
            <person name="Bao R."/>
        </authorList>
    </citation>
    <scope>NUCLEOTIDE SEQUENCE [LARGE SCALE GENOMIC DNA]</scope>
    <source>
        <strain evidence="9 10">PJ23</strain>
    </source>
</reference>
<feature type="transmembrane region" description="Helical" evidence="7">
    <location>
        <begin position="371"/>
        <end position="391"/>
    </location>
</feature>
<proteinExistence type="predicted"/>
<feature type="transmembrane region" description="Helical" evidence="7">
    <location>
        <begin position="136"/>
        <end position="161"/>
    </location>
</feature>
<organism evidence="9 10">
    <name type="scientific">Terrihabitans rhizophilus</name>
    <dbReference type="NCBI Taxonomy" id="3092662"/>
    <lineage>
        <taxon>Bacteria</taxon>
        <taxon>Pseudomonadati</taxon>
        <taxon>Pseudomonadota</taxon>
        <taxon>Alphaproteobacteria</taxon>
        <taxon>Hyphomicrobiales</taxon>
        <taxon>Terrihabitans</taxon>
    </lineage>
</organism>
<dbReference type="InterPro" id="IPR036259">
    <property type="entry name" value="MFS_trans_sf"/>
</dbReference>
<dbReference type="RefSeq" id="WP_319844983.1">
    <property type="nucleotide sequence ID" value="NZ_JAXAFJ010000007.1"/>
</dbReference>
<keyword evidence="2" id="KW-0813">Transport</keyword>
<dbReference type="SUPFAM" id="SSF103473">
    <property type="entry name" value="MFS general substrate transporter"/>
    <property type="match status" value="1"/>
</dbReference>
<keyword evidence="5 7" id="KW-1133">Transmembrane helix</keyword>
<comment type="subcellular location">
    <subcellularLocation>
        <location evidence="1">Cell membrane</location>
        <topology evidence="1">Multi-pass membrane protein</topology>
    </subcellularLocation>
</comment>
<feature type="transmembrane region" description="Helical" evidence="7">
    <location>
        <begin position="102"/>
        <end position="124"/>
    </location>
</feature>
<protein>
    <submittedName>
        <fullName evidence="9">MFS transporter</fullName>
    </submittedName>
</protein>
<feature type="transmembrane region" description="Helical" evidence="7">
    <location>
        <begin position="12"/>
        <end position="33"/>
    </location>
</feature>
<dbReference type="PANTHER" id="PTHR23517:SF13">
    <property type="entry name" value="MAJOR FACILITATOR SUPERFAMILY MFS_1"/>
    <property type="match status" value="1"/>
</dbReference>
<evidence type="ECO:0000256" key="2">
    <source>
        <dbReference type="ARBA" id="ARBA00022448"/>
    </source>
</evidence>
<sequence>MTRRTLSRESAFWVSAAVVVHTLWTSAAPSMTYPLYAERWDLTPTMTTAIFAVYPIAVVAALILFGDLSDHVGRRTAMLLGVASSALGVFLFAVAPDYLWVLVGRAFMGVGVGLSTSPATAALVEFGPPDSGTRASVVTTAAQAVGLALALLIGGALIEYAPFPTHLNFWVLFGVLAAIFMAAWFLPHHTSGEAKGRWRPRALSVPRSLWKIFAASTIAATAGFAIGTLMLSLGAQIARDLVGSDNVLVNGACLALFAGVVGVAALVSKRFSARILIVAGGLAAALSMALIAISAALHSLPIFLAAAVAAGAGYSLMFVGGLALINAHAPVHHRAATLSALYFVAYLVQGVSALLLGRAATLWGLERAMDLGGATTAAMSLAAAGLALLYARPVSPPLRG</sequence>
<dbReference type="Proteomes" id="UP001274321">
    <property type="component" value="Unassembled WGS sequence"/>
</dbReference>
<feature type="transmembrane region" description="Helical" evidence="7">
    <location>
        <begin position="275"/>
        <end position="296"/>
    </location>
</feature>